<reference evidence="1 2" key="1">
    <citation type="submission" date="2018-06" db="EMBL/GenBank/DDBJ databases">
        <title>Genomic Encyclopedia of Archaeal and Bacterial Type Strains, Phase II (KMG-II): from individual species to whole genera.</title>
        <authorList>
            <person name="Goeker M."/>
        </authorList>
    </citation>
    <scope>NUCLEOTIDE SEQUENCE [LARGE SCALE GENOMIC DNA]</scope>
    <source>
        <strain evidence="1 2">DSM 25663</strain>
    </source>
</reference>
<dbReference type="AlphaFoldDB" id="A0A328YEM8"/>
<evidence type="ECO:0000313" key="2">
    <source>
        <dbReference type="Proteomes" id="UP000248840"/>
    </source>
</evidence>
<dbReference type="RefSeq" id="WP_112112951.1">
    <property type="nucleotide sequence ID" value="NZ_QLSZ01000005.1"/>
</dbReference>
<dbReference type="Proteomes" id="UP000248840">
    <property type="component" value="Unassembled WGS sequence"/>
</dbReference>
<accession>A0A328YEM8</accession>
<dbReference type="EMBL" id="QLSZ01000005">
    <property type="protein sequence ID" value="RAR72458.1"/>
    <property type="molecule type" value="Genomic_DNA"/>
</dbReference>
<evidence type="ECO:0000313" key="1">
    <source>
        <dbReference type="EMBL" id="RAR72458.1"/>
    </source>
</evidence>
<comment type="caution">
    <text evidence="1">The sequence shown here is derived from an EMBL/GenBank/DDBJ whole genome shotgun (WGS) entry which is preliminary data.</text>
</comment>
<gene>
    <name evidence="1" type="ORF">CLV55_10523</name>
</gene>
<dbReference type="OrthoDB" id="6225685at2"/>
<protein>
    <submittedName>
        <fullName evidence="1">Uncharacterized protein</fullName>
    </submittedName>
</protein>
<organism evidence="1 2">
    <name type="scientific">Flavobacterium aciduliphilum</name>
    <dbReference type="NCBI Taxonomy" id="1101402"/>
    <lineage>
        <taxon>Bacteria</taxon>
        <taxon>Pseudomonadati</taxon>
        <taxon>Bacteroidota</taxon>
        <taxon>Flavobacteriia</taxon>
        <taxon>Flavobacteriales</taxon>
        <taxon>Flavobacteriaceae</taxon>
        <taxon>Flavobacterium</taxon>
    </lineage>
</organism>
<proteinExistence type="predicted"/>
<sequence>MLKKIEKVDDLEGLFKDYKDVIISFYGLSNKLNPNDLCKIAITGSTYRSFIRNNPKNYGMSYYFKEVAQLYSDLNPCEDETRNLFFKQIENNTHGVFKNWKIDSKGLVKLHKVYNLYTNYWVAYNLKGNITSKEKSISKLKIPLDKYSLNYISNLYNNDNETTEDFILKSNLSMGKIESVEHYDSINKFLEKISEKISEKLGEKFYPIYIDIIQAYENNLNWYKINIERSKQI</sequence>
<name>A0A328YEM8_9FLAO</name>
<keyword evidence="2" id="KW-1185">Reference proteome</keyword>